<dbReference type="PANTHER" id="PTHR33938:SF15">
    <property type="entry name" value="FERULOYL ESTERASE B-RELATED"/>
    <property type="match status" value="1"/>
</dbReference>
<keyword evidence="5 10" id="KW-0732">Signal</keyword>
<dbReference type="InterPro" id="IPR011118">
    <property type="entry name" value="Tannase/feruloyl_esterase"/>
</dbReference>
<keyword evidence="6 10" id="KW-0378">Hydrolase</keyword>
<evidence type="ECO:0000256" key="1">
    <source>
        <dbReference type="ARBA" id="ARBA00006249"/>
    </source>
</evidence>
<dbReference type="GO" id="GO:0030600">
    <property type="term" value="F:feruloyl esterase activity"/>
    <property type="evidence" value="ECO:0007669"/>
    <property type="project" value="UniProtKB-EC"/>
</dbReference>
<evidence type="ECO:0000313" key="11">
    <source>
        <dbReference type="EMBL" id="KAF3769552.1"/>
    </source>
</evidence>
<dbReference type="OrthoDB" id="3039123at2759"/>
<comment type="caution">
    <text evidence="11">The sequence shown here is derived from an EMBL/GenBank/DDBJ whole genome shotgun (WGS) entry which is preliminary data.</text>
</comment>
<evidence type="ECO:0000256" key="3">
    <source>
        <dbReference type="ARBA" id="ARBA00022651"/>
    </source>
</evidence>
<keyword evidence="3" id="KW-0119">Carbohydrate metabolism</keyword>
<keyword evidence="3" id="KW-0624">Polysaccharide degradation</keyword>
<gene>
    <name evidence="11" type="ORF">M406DRAFT_58845</name>
</gene>
<dbReference type="EC" id="3.1.1.-" evidence="10"/>
<evidence type="ECO:0000256" key="10">
    <source>
        <dbReference type="RuleBase" id="RU361238"/>
    </source>
</evidence>
<dbReference type="GO" id="GO:0046872">
    <property type="term" value="F:metal ion binding"/>
    <property type="evidence" value="ECO:0007669"/>
    <property type="project" value="UniProtKB-KW"/>
</dbReference>
<dbReference type="SUPFAM" id="SSF53474">
    <property type="entry name" value="alpha/beta-Hydrolases"/>
    <property type="match status" value="1"/>
</dbReference>
<feature type="chain" id="PRO_5040544986" description="Carboxylic ester hydrolase" evidence="10">
    <location>
        <begin position="19"/>
        <end position="517"/>
    </location>
</feature>
<evidence type="ECO:0000256" key="2">
    <source>
        <dbReference type="ARBA" id="ARBA00022487"/>
    </source>
</evidence>
<evidence type="ECO:0000256" key="8">
    <source>
        <dbReference type="ARBA" id="ARBA00023157"/>
    </source>
</evidence>
<dbReference type="Proteomes" id="UP000803844">
    <property type="component" value="Unassembled WGS sequence"/>
</dbReference>
<evidence type="ECO:0000256" key="4">
    <source>
        <dbReference type="ARBA" id="ARBA00022723"/>
    </source>
</evidence>
<evidence type="ECO:0000256" key="6">
    <source>
        <dbReference type="ARBA" id="ARBA00022801"/>
    </source>
</evidence>
<dbReference type="PANTHER" id="PTHR33938">
    <property type="entry name" value="FERULOYL ESTERASE B-RELATED"/>
    <property type="match status" value="1"/>
</dbReference>
<dbReference type="RefSeq" id="XP_040780513.1">
    <property type="nucleotide sequence ID" value="XM_040924612.1"/>
</dbReference>
<dbReference type="AlphaFoldDB" id="A0A9P4Y9R3"/>
<feature type="signal peptide" evidence="10">
    <location>
        <begin position="1"/>
        <end position="18"/>
    </location>
</feature>
<keyword evidence="7" id="KW-0106">Calcium</keyword>
<name>A0A9P4Y9R3_CRYP1</name>
<keyword evidence="12" id="KW-1185">Reference proteome</keyword>
<accession>A0A9P4Y9R3</accession>
<proteinExistence type="inferred from homology"/>
<keyword evidence="3" id="KW-0858">Xylan degradation</keyword>
<dbReference type="Gene3D" id="3.40.50.1820">
    <property type="entry name" value="alpha/beta hydrolase"/>
    <property type="match status" value="1"/>
</dbReference>
<evidence type="ECO:0000256" key="7">
    <source>
        <dbReference type="ARBA" id="ARBA00022837"/>
    </source>
</evidence>
<dbReference type="InterPro" id="IPR029058">
    <property type="entry name" value="AB_hydrolase_fold"/>
</dbReference>
<protein>
    <recommendedName>
        <fullName evidence="10">Carboxylic ester hydrolase</fullName>
        <ecNumber evidence="10">3.1.1.-</ecNumber>
    </recommendedName>
</protein>
<dbReference type="Pfam" id="PF07519">
    <property type="entry name" value="Tannase"/>
    <property type="match status" value="2"/>
</dbReference>
<keyword evidence="4" id="KW-0479">Metal-binding</keyword>
<comment type="catalytic activity">
    <reaction evidence="9">
        <text>feruloyl-polysaccharide + H2O = ferulate + polysaccharide.</text>
        <dbReference type="EC" id="3.1.1.73"/>
    </reaction>
</comment>
<keyword evidence="2" id="KW-0719">Serine esterase</keyword>
<evidence type="ECO:0000256" key="5">
    <source>
        <dbReference type="ARBA" id="ARBA00022729"/>
    </source>
</evidence>
<evidence type="ECO:0000313" key="12">
    <source>
        <dbReference type="Proteomes" id="UP000803844"/>
    </source>
</evidence>
<organism evidence="11 12">
    <name type="scientific">Cryphonectria parasitica (strain ATCC 38755 / EP155)</name>
    <dbReference type="NCBI Taxonomy" id="660469"/>
    <lineage>
        <taxon>Eukaryota</taxon>
        <taxon>Fungi</taxon>
        <taxon>Dikarya</taxon>
        <taxon>Ascomycota</taxon>
        <taxon>Pezizomycotina</taxon>
        <taxon>Sordariomycetes</taxon>
        <taxon>Sordariomycetidae</taxon>
        <taxon>Diaporthales</taxon>
        <taxon>Cryphonectriaceae</taxon>
        <taxon>Cryphonectria-Endothia species complex</taxon>
        <taxon>Cryphonectria</taxon>
    </lineage>
</organism>
<keyword evidence="8" id="KW-1015">Disulfide bond</keyword>
<dbReference type="GeneID" id="63841741"/>
<evidence type="ECO:0000256" key="9">
    <source>
        <dbReference type="ARBA" id="ARBA00034075"/>
    </source>
</evidence>
<reference evidence="11" key="1">
    <citation type="journal article" date="2020" name="Phytopathology">
        <title>Genome sequence of the chestnut blight fungus Cryphonectria parasitica EP155: A fundamental resource for an archetypical invasive plant pathogen.</title>
        <authorList>
            <person name="Crouch J.A."/>
            <person name="Dawe A."/>
            <person name="Aerts A."/>
            <person name="Barry K."/>
            <person name="Churchill A.C.L."/>
            <person name="Grimwood J."/>
            <person name="Hillman B."/>
            <person name="Milgroom M.G."/>
            <person name="Pangilinan J."/>
            <person name="Smith M."/>
            <person name="Salamov A."/>
            <person name="Schmutz J."/>
            <person name="Yadav J."/>
            <person name="Grigoriev I.V."/>
            <person name="Nuss D."/>
        </authorList>
    </citation>
    <scope>NUCLEOTIDE SEQUENCE</scope>
    <source>
        <strain evidence="11">EP155</strain>
    </source>
</reference>
<comment type="similarity">
    <text evidence="1 10">Belongs to the tannase family.</text>
</comment>
<sequence length="517" mass="55542">MALRSAALLLCSLHFALGTPPVSQFDPDTAGIANATVTNHAFIGAGTSITLTGNDASCAQTSQTVPVDLCRVSLQISTSNRSGVVAEVWLPEDWNGRLVTTGNGGLGGCIDYASIAYTSQNGFASVGTNNGHNGTSGIQFLNNADVVTDFAWRAVHVGVETGKAMLSPFYGQEANRSYYLGCSLGGRQAIKAADMFPDDFDGISAGCPAVDFNNLYSWRASFYPTTGANGSANFIPTNVWETTIHDEVLRQCDTIDGVADGIIEDSSLCRFDPDALLCGTVVNSSACLTSAQVDIVRTIFSPYDWQNGTLLYPAMNPGSEILAAAGLYDGQPWALSEGWFRYAVYNNPSWDPANYSLADAEVADEVNPGNIRTWPDTLSDFQSRGGKLIMYHGGQDNQISSFNSPRYYEYLRAGMNYSTDQMDEFIRFFRISGMFHCETGPGAWVIGQLGGAAAQGPFDREHNVLAALVAWVEQGAAPDTLTGTKYVNDTASAGVDFERAHCRWPLRNTYLGEDLGG</sequence>
<dbReference type="GO" id="GO:0045493">
    <property type="term" value="P:xylan catabolic process"/>
    <property type="evidence" value="ECO:0007669"/>
    <property type="project" value="UniProtKB-KW"/>
</dbReference>
<dbReference type="EMBL" id="MU032344">
    <property type="protein sequence ID" value="KAF3769552.1"/>
    <property type="molecule type" value="Genomic_DNA"/>
</dbReference>